<dbReference type="STRING" id="4999.A0A1Y1UTD7"/>
<dbReference type="OrthoDB" id="29098at2759"/>
<feature type="domain" description="Rnh202 triple barrel" evidence="2">
    <location>
        <begin position="8"/>
        <end position="77"/>
    </location>
</feature>
<feature type="region of interest" description="Disordered" evidence="1">
    <location>
        <begin position="282"/>
        <end position="305"/>
    </location>
</feature>
<dbReference type="AlphaFoldDB" id="A0A1Y1UTD7"/>
<sequence length="328" mass="35781">MIDYVSLIPNDVDLSRSHPYLRLPHPRTGSPQLYLPYVSPEGKETVLEAVKLNGSKRRTWFIGDSQIDAGTVLMHVPVDPLFLVIPLVFSLIPTQTPSNRPFQPLSDLISTVSSSPMFALTPPFTSSSSAVRGGWNEDVEKLLNLKSVRRAFKLCCEKKVAPIGPPSPNSTGESSSKPASIAYYRPSMDAIVHLLRIKVDHFAAPPQWGSFDHLVRSLARDGLADESHSELAKEARLKSSIEHIAQYLPAGVLSALQSSFNFSALQEYLANRTAATLAAQMPPSKSNKEKAAAGVKRKGSATSRGVETLKKVNTSSMAKLTSFFKPKN</sequence>
<keyword evidence="4" id="KW-1185">Reference proteome</keyword>
<dbReference type="EMBL" id="NBSH01000001">
    <property type="protein sequence ID" value="ORX40686.1"/>
    <property type="molecule type" value="Genomic_DNA"/>
</dbReference>
<dbReference type="InterPro" id="IPR040456">
    <property type="entry name" value="RNase_H2_suB"/>
</dbReference>
<proteinExistence type="predicted"/>
<evidence type="ECO:0000313" key="3">
    <source>
        <dbReference type="EMBL" id="ORX40686.1"/>
    </source>
</evidence>
<reference evidence="3 4" key="1">
    <citation type="submission" date="2017-03" db="EMBL/GenBank/DDBJ databases">
        <title>Widespread Adenine N6-methylation of Active Genes in Fungi.</title>
        <authorList>
            <consortium name="DOE Joint Genome Institute"/>
            <person name="Mondo S.J."/>
            <person name="Dannebaum R.O."/>
            <person name="Kuo R.C."/>
            <person name="Louie K.B."/>
            <person name="Bewick A.J."/>
            <person name="Labutti K."/>
            <person name="Haridas S."/>
            <person name="Kuo A."/>
            <person name="Salamov A."/>
            <person name="Ahrendt S.R."/>
            <person name="Lau R."/>
            <person name="Bowen B.P."/>
            <person name="Lipzen A."/>
            <person name="Sullivan W."/>
            <person name="Andreopoulos W.B."/>
            <person name="Clum A."/>
            <person name="Lindquist E."/>
            <person name="Daum C."/>
            <person name="Northen T.R."/>
            <person name="Ramamoorthy G."/>
            <person name="Schmitz R.J."/>
            <person name="Gryganskyi A."/>
            <person name="Culley D."/>
            <person name="Magnuson J."/>
            <person name="James T.Y."/>
            <person name="O'Malley M.A."/>
            <person name="Stajich J.E."/>
            <person name="Spatafora J.W."/>
            <person name="Visel A."/>
            <person name="Grigoriev I.V."/>
        </authorList>
    </citation>
    <scope>NUCLEOTIDE SEQUENCE [LARGE SCALE GENOMIC DNA]</scope>
    <source>
        <strain evidence="3 4">NRRL Y-17943</strain>
    </source>
</reference>
<evidence type="ECO:0000259" key="2">
    <source>
        <dbReference type="Pfam" id="PF17745"/>
    </source>
</evidence>
<dbReference type="Gene3D" id="2.20.25.530">
    <property type="match status" value="1"/>
</dbReference>
<gene>
    <name evidence="3" type="ORF">BD324DRAFT_15907</name>
</gene>
<dbReference type="GO" id="GO:0005654">
    <property type="term" value="C:nucleoplasm"/>
    <property type="evidence" value="ECO:0007669"/>
    <property type="project" value="TreeGrafter"/>
</dbReference>
<name>A0A1Y1UTD7_9TREE</name>
<evidence type="ECO:0000313" key="4">
    <source>
        <dbReference type="Proteomes" id="UP000193218"/>
    </source>
</evidence>
<evidence type="ECO:0000256" key="1">
    <source>
        <dbReference type="SAM" id="MobiDB-lite"/>
    </source>
</evidence>
<dbReference type="PANTHER" id="PTHR13383:SF11">
    <property type="entry name" value="RIBONUCLEASE H2 SUBUNIT B"/>
    <property type="match status" value="1"/>
</dbReference>
<dbReference type="RefSeq" id="XP_021874365.1">
    <property type="nucleotide sequence ID" value="XM_022012054.1"/>
</dbReference>
<dbReference type="InterPro" id="IPR041195">
    <property type="entry name" value="Rnh202_N"/>
</dbReference>
<protein>
    <submittedName>
        <fullName evidence="3">Ribonuclease H2, subunit B</fullName>
    </submittedName>
</protein>
<dbReference type="InParanoid" id="A0A1Y1UTD7"/>
<dbReference type="GO" id="GO:0006401">
    <property type="term" value="P:RNA catabolic process"/>
    <property type="evidence" value="ECO:0007669"/>
    <property type="project" value="TreeGrafter"/>
</dbReference>
<dbReference type="Gene3D" id="1.10.20.120">
    <property type="match status" value="1"/>
</dbReference>
<comment type="caution">
    <text evidence="3">The sequence shown here is derived from an EMBL/GenBank/DDBJ whole genome shotgun (WGS) entry which is preliminary data.</text>
</comment>
<dbReference type="GeneID" id="33553862"/>
<accession>A0A1Y1UTD7</accession>
<organism evidence="3 4">
    <name type="scientific">Kockovaella imperatae</name>
    <dbReference type="NCBI Taxonomy" id="4999"/>
    <lineage>
        <taxon>Eukaryota</taxon>
        <taxon>Fungi</taxon>
        <taxon>Dikarya</taxon>
        <taxon>Basidiomycota</taxon>
        <taxon>Agaricomycotina</taxon>
        <taxon>Tremellomycetes</taxon>
        <taxon>Tremellales</taxon>
        <taxon>Cuniculitremaceae</taxon>
        <taxon>Kockovaella</taxon>
    </lineage>
</organism>
<dbReference type="Pfam" id="PF17745">
    <property type="entry name" value="Ydr279_N"/>
    <property type="match status" value="1"/>
</dbReference>
<dbReference type="GO" id="GO:0032299">
    <property type="term" value="C:ribonuclease H2 complex"/>
    <property type="evidence" value="ECO:0007669"/>
    <property type="project" value="InterPro"/>
</dbReference>
<dbReference type="Proteomes" id="UP000193218">
    <property type="component" value="Unassembled WGS sequence"/>
</dbReference>
<dbReference type="PANTHER" id="PTHR13383">
    <property type="entry name" value="RIBONUCLEASE H2 SUBUNIT B"/>
    <property type="match status" value="1"/>
</dbReference>